<evidence type="ECO:0000259" key="1">
    <source>
        <dbReference type="Pfam" id="PF01710"/>
    </source>
</evidence>
<comment type="caution">
    <text evidence="2">The sequence shown here is derived from an EMBL/GenBank/DDBJ whole genome shotgun (WGS) entry which is preliminary data.</text>
</comment>
<evidence type="ECO:0000313" key="3">
    <source>
        <dbReference type="Proteomes" id="UP000242502"/>
    </source>
</evidence>
<reference evidence="2 3" key="1">
    <citation type="journal article" date="2016" name="Appl. Environ. Microbiol.">
        <title>Lack of Overt Genome Reduction in the Bryostatin-Producing Bryozoan Symbiont "Candidatus Endobugula sertula".</title>
        <authorList>
            <person name="Miller I.J."/>
            <person name="Vanee N."/>
            <person name="Fong S.S."/>
            <person name="Lim-Fong G.E."/>
            <person name="Kwan J.C."/>
        </authorList>
    </citation>
    <scope>NUCLEOTIDE SEQUENCE [LARGE SCALE GENOMIC DNA]</scope>
    <source>
        <strain evidence="2">AB1-4</strain>
    </source>
</reference>
<accession>A0A1D2QLE1</accession>
<gene>
    <name evidence="2" type="ORF">AB835_14405</name>
</gene>
<protein>
    <recommendedName>
        <fullName evidence="1">Transposase Synechocystis PCC 6803 domain-containing protein</fullName>
    </recommendedName>
</protein>
<feature type="domain" description="Transposase Synechocystis PCC 6803" evidence="1">
    <location>
        <begin position="2"/>
        <end position="35"/>
    </location>
</feature>
<dbReference type="AlphaFoldDB" id="A0A1D2QLE1"/>
<sequence length="59" mass="6586">MEKLVQPVKDYPDAYLRERAEVLGVSFQAVYYALKVSGEPTTIKSQGGLPFLPAKPKYP</sequence>
<dbReference type="Pfam" id="PF01710">
    <property type="entry name" value="HTH_Tnp_IS630"/>
    <property type="match status" value="1"/>
</dbReference>
<name>A0A1D2QLE1_9GAMM</name>
<organism evidence="2 3">
    <name type="scientific">Candidatus Endobugula sertula</name>
    <name type="common">Bugula neritina bacterial symbiont</name>
    <dbReference type="NCBI Taxonomy" id="62101"/>
    <lineage>
        <taxon>Bacteria</taxon>
        <taxon>Pseudomonadati</taxon>
        <taxon>Pseudomonadota</taxon>
        <taxon>Gammaproteobacteria</taxon>
        <taxon>Cellvibrionales</taxon>
        <taxon>Cellvibrionaceae</taxon>
        <taxon>Candidatus Endobugula</taxon>
    </lineage>
</organism>
<dbReference type="Proteomes" id="UP000242502">
    <property type="component" value="Unassembled WGS sequence"/>
</dbReference>
<dbReference type="InterPro" id="IPR002622">
    <property type="entry name" value="Transposase_14"/>
</dbReference>
<dbReference type="EMBL" id="MDLC01000088">
    <property type="protein sequence ID" value="ODS22390.1"/>
    <property type="molecule type" value="Genomic_DNA"/>
</dbReference>
<proteinExistence type="predicted"/>
<evidence type="ECO:0000313" key="2">
    <source>
        <dbReference type="EMBL" id="ODS22390.1"/>
    </source>
</evidence>